<name>A0A0M3IUY3_ASCLU</name>
<protein>
    <submittedName>
        <fullName evidence="3">Uncharacterized protein</fullName>
    </submittedName>
</protein>
<evidence type="ECO:0000256" key="1">
    <source>
        <dbReference type="SAM" id="MobiDB-lite"/>
    </source>
</evidence>
<proteinExistence type="predicted"/>
<feature type="compositionally biased region" description="Low complexity" evidence="1">
    <location>
        <begin position="8"/>
        <end position="17"/>
    </location>
</feature>
<evidence type="ECO:0000313" key="3">
    <source>
        <dbReference type="WBParaSite" id="ALUE_0002256101-mRNA-1"/>
    </source>
</evidence>
<dbReference type="Proteomes" id="UP000036681">
    <property type="component" value="Unplaced"/>
</dbReference>
<dbReference type="WBParaSite" id="ALUE_0002256101-mRNA-1">
    <property type="protein sequence ID" value="ALUE_0002256101-mRNA-1"/>
    <property type="gene ID" value="ALUE_0002256101"/>
</dbReference>
<feature type="compositionally biased region" description="Basic residues" evidence="1">
    <location>
        <begin position="18"/>
        <end position="29"/>
    </location>
</feature>
<evidence type="ECO:0000313" key="2">
    <source>
        <dbReference type="Proteomes" id="UP000036681"/>
    </source>
</evidence>
<organism evidence="2 3">
    <name type="scientific">Ascaris lumbricoides</name>
    <name type="common">Giant roundworm</name>
    <dbReference type="NCBI Taxonomy" id="6252"/>
    <lineage>
        <taxon>Eukaryota</taxon>
        <taxon>Metazoa</taxon>
        <taxon>Ecdysozoa</taxon>
        <taxon>Nematoda</taxon>
        <taxon>Chromadorea</taxon>
        <taxon>Rhabditida</taxon>
        <taxon>Spirurina</taxon>
        <taxon>Ascaridomorpha</taxon>
        <taxon>Ascaridoidea</taxon>
        <taxon>Ascarididae</taxon>
        <taxon>Ascaris</taxon>
    </lineage>
</organism>
<reference evidence="3" key="1">
    <citation type="submission" date="2017-02" db="UniProtKB">
        <authorList>
            <consortium name="WormBaseParasite"/>
        </authorList>
    </citation>
    <scope>IDENTIFICATION</scope>
</reference>
<feature type="region of interest" description="Disordered" evidence="1">
    <location>
        <begin position="1"/>
        <end position="50"/>
    </location>
</feature>
<dbReference type="AlphaFoldDB" id="A0A0M3IUY3"/>
<sequence length="92" mass="9884">WRPGCPFASKSKSSSSAGKRKAALPKKRPAALEEPVNISADTGEVEEDSTSAATEIVLDVDDSCPITRIGKRRSSIQLLFSLLCLNFLVSSF</sequence>
<accession>A0A0M3IUY3</accession>
<keyword evidence="2" id="KW-1185">Reference proteome</keyword>